<evidence type="ECO:0000313" key="2">
    <source>
        <dbReference type="EMBL" id="GGI73553.1"/>
    </source>
</evidence>
<proteinExistence type="predicted"/>
<gene>
    <name evidence="3" type="ORF">GCM10008021_24820</name>
    <name evidence="2" type="ORF">GCM10010914_04530</name>
</gene>
<feature type="domain" description="N-acetyltransferase" evidence="1">
    <location>
        <begin position="1"/>
        <end position="142"/>
    </location>
</feature>
<reference evidence="3" key="1">
    <citation type="journal article" date="2014" name="Int. J. Syst. Evol. Microbiol.">
        <title>Complete genome of a new Firmicutes species belonging to the dominant human colonic microbiota ('Ruminococcus bicirculans') reveals two chromosomes and a selective capacity to utilize plant glucans.</title>
        <authorList>
            <consortium name="NISC Comparative Sequencing Program"/>
            <person name="Wegmann U."/>
            <person name="Louis P."/>
            <person name="Goesmann A."/>
            <person name="Henrissat B."/>
            <person name="Duncan S.H."/>
            <person name="Flint H.J."/>
        </authorList>
    </citation>
    <scope>NUCLEOTIDE SEQUENCE</scope>
    <source>
        <strain evidence="3">CGMCC 1.8884</strain>
    </source>
</reference>
<reference evidence="2" key="4">
    <citation type="submission" date="2023-08" db="EMBL/GenBank/DDBJ databases">
        <authorList>
            <person name="Sun Q."/>
            <person name="Zhou Y."/>
        </authorList>
    </citation>
    <scope>NUCLEOTIDE SEQUENCE</scope>
    <source>
        <strain evidence="3">CGMCC 1.8884</strain>
        <strain evidence="2">CGMCC 1.8885</strain>
    </source>
</reference>
<evidence type="ECO:0000313" key="5">
    <source>
        <dbReference type="Proteomes" id="UP000652720"/>
    </source>
</evidence>
<reference evidence="4" key="3">
    <citation type="journal article" date="2019" name="Int. J. Syst. Evol. Microbiol.">
        <title>The Global Catalogue of Microorganisms (GCM) 10K type strain sequencing project: providing services to taxonomists for standard genome sequencing and annotation.</title>
        <authorList>
            <consortium name="The Broad Institute Genomics Platform"/>
            <consortium name="The Broad Institute Genome Sequencing Center for Infectious Disease"/>
            <person name="Wu L."/>
            <person name="Ma J."/>
        </authorList>
    </citation>
    <scope>NUCLEOTIDE SEQUENCE [LARGE SCALE GENOMIC DNA]</scope>
    <source>
        <strain evidence="4">CGMCC 1.8884</strain>
    </source>
</reference>
<dbReference type="AlphaFoldDB" id="A0AAV4K0T8"/>
<dbReference type="SUPFAM" id="SSF55729">
    <property type="entry name" value="Acyl-CoA N-acyltransferases (Nat)"/>
    <property type="match status" value="1"/>
</dbReference>
<dbReference type="InterPro" id="IPR000182">
    <property type="entry name" value="GNAT_dom"/>
</dbReference>
<dbReference type="Proteomes" id="UP000652720">
    <property type="component" value="Unassembled WGS sequence"/>
</dbReference>
<comment type="caution">
    <text evidence="2">The sequence shown here is derived from an EMBL/GenBank/DDBJ whole genome shotgun (WGS) entry which is preliminary data.</text>
</comment>
<dbReference type="EMBL" id="BMLZ01000040">
    <property type="protein sequence ID" value="GGP30831.1"/>
    <property type="molecule type" value="Genomic_DNA"/>
</dbReference>
<dbReference type="Proteomes" id="UP000630135">
    <property type="component" value="Unassembled WGS sequence"/>
</dbReference>
<evidence type="ECO:0000313" key="3">
    <source>
        <dbReference type="EMBL" id="GGP30831.1"/>
    </source>
</evidence>
<protein>
    <recommendedName>
        <fullName evidence="1">N-acetyltransferase domain-containing protein</fullName>
    </recommendedName>
</protein>
<sequence length="142" mass="15646">MQLPPQQEGFTAYPADLIPEAEADPDSLGVSILDGEDVVGYFVLSRGAQSDKYLPEPDPAGAAIRALSIEERCQGRGVGTAAMAQTADFARRHFPQAEYVFLVVNQRNAHARRVYEKAGFADWFVRDGGEHGPQWVMRRSLP</sequence>
<dbReference type="Gene3D" id="3.40.630.30">
    <property type="match status" value="1"/>
</dbReference>
<dbReference type="PROSITE" id="PS51186">
    <property type="entry name" value="GNAT"/>
    <property type="match status" value="1"/>
</dbReference>
<evidence type="ECO:0000313" key="4">
    <source>
        <dbReference type="Proteomes" id="UP000630135"/>
    </source>
</evidence>
<organism evidence="2 5">
    <name type="scientific">Deinococcus wulumuqiensis</name>
    <dbReference type="NCBI Taxonomy" id="980427"/>
    <lineage>
        <taxon>Bacteria</taxon>
        <taxon>Thermotogati</taxon>
        <taxon>Deinococcota</taxon>
        <taxon>Deinococci</taxon>
        <taxon>Deinococcales</taxon>
        <taxon>Deinococcaceae</taxon>
        <taxon>Deinococcus</taxon>
    </lineage>
</organism>
<keyword evidence="4" id="KW-1185">Reference proteome</keyword>
<dbReference type="GeneID" id="59165174"/>
<evidence type="ECO:0000259" key="1">
    <source>
        <dbReference type="PROSITE" id="PS51186"/>
    </source>
</evidence>
<reference evidence="2" key="2">
    <citation type="journal article" date="2014" name="Int. J. Syst. Evol. Microbiol.">
        <title>Complete genome sequence of Corynebacterium casei LMG S-19264T (=DSM 44701T), isolated from a smear-ripened cheese.</title>
        <authorList>
            <consortium name="US DOE Joint Genome Institute (JGI-PGF)"/>
            <person name="Walter F."/>
            <person name="Albersmeier A."/>
            <person name="Kalinowski J."/>
            <person name="Ruckert C."/>
        </authorList>
    </citation>
    <scope>NUCLEOTIDE SEQUENCE</scope>
    <source>
        <strain evidence="2">CGMCC 1.8885</strain>
    </source>
</reference>
<dbReference type="RefSeq" id="WP_017870995.1">
    <property type="nucleotide sequence ID" value="NZ_BMLZ01000040.1"/>
</dbReference>
<dbReference type="CDD" id="cd04301">
    <property type="entry name" value="NAT_SF"/>
    <property type="match status" value="1"/>
</dbReference>
<dbReference type="EMBL" id="BMMA01000002">
    <property type="protein sequence ID" value="GGI73553.1"/>
    <property type="molecule type" value="Genomic_DNA"/>
</dbReference>
<dbReference type="Pfam" id="PF00583">
    <property type="entry name" value="Acetyltransf_1"/>
    <property type="match status" value="1"/>
</dbReference>
<dbReference type="GO" id="GO:0016747">
    <property type="term" value="F:acyltransferase activity, transferring groups other than amino-acyl groups"/>
    <property type="evidence" value="ECO:0007669"/>
    <property type="project" value="InterPro"/>
</dbReference>
<dbReference type="InterPro" id="IPR016181">
    <property type="entry name" value="Acyl_CoA_acyltransferase"/>
</dbReference>
<accession>A0AAV4K0T8</accession>
<name>A0AAV4K0T8_9DEIO</name>